<reference evidence="1 2" key="1">
    <citation type="journal article" date="2004" name="Nature">
        <title>Genome evolution in yeasts.</title>
        <authorList>
            <consortium name="Genolevures"/>
            <person name="Dujon B."/>
            <person name="Sherman D."/>
            <person name="Fischer G."/>
            <person name="Durrens P."/>
            <person name="Casaregola S."/>
            <person name="Lafontaine I."/>
            <person name="de Montigny J."/>
            <person name="Marck C."/>
            <person name="Neuveglise C."/>
            <person name="Talla E."/>
            <person name="Goffard N."/>
            <person name="Frangeul L."/>
            <person name="Aigle M."/>
            <person name="Anthouard V."/>
            <person name="Babour A."/>
            <person name="Barbe V."/>
            <person name="Barnay S."/>
            <person name="Blanchin S."/>
            <person name="Beckerich J.M."/>
            <person name="Beyne E."/>
            <person name="Bleykasten C."/>
            <person name="Boisrame A."/>
            <person name="Boyer J."/>
            <person name="Cattolico L."/>
            <person name="Confanioleri F."/>
            <person name="de Daruvar A."/>
            <person name="Despons L."/>
            <person name="Fabre E."/>
            <person name="Fairhead C."/>
            <person name="Ferry-Dumazet H."/>
            <person name="Groppi A."/>
            <person name="Hantraye F."/>
            <person name="Hennequin C."/>
            <person name="Jauniaux N."/>
            <person name="Joyet P."/>
            <person name="Kachouri R."/>
            <person name="Kerrest A."/>
            <person name="Koszul R."/>
            <person name="Lemaire M."/>
            <person name="Lesur I."/>
            <person name="Ma L."/>
            <person name="Muller H."/>
            <person name="Nicaud J.M."/>
            <person name="Nikolski M."/>
            <person name="Oztas S."/>
            <person name="Ozier-Kalogeropoulos O."/>
            <person name="Pellenz S."/>
            <person name="Potier S."/>
            <person name="Richard G.F."/>
            <person name="Straub M.L."/>
            <person name="Suleau A."/>
            <person name="Swennene D."/>
            <person name="Tekaia F."/>
            <person name="Wesolowski-Louvel M."/>
            <person name="Westhof E."/>
            <person name="Wirth B."/>
            <person name="Zeniou-Meyer M."/>
            <person name="Zivanovic I."/>
            <person name="Bolotin-Fukuhara M."/>
            <person name="Thierry A."/>
            <person name="Bouchier C."/>
            <person name="Caudron B."/>
            <person name="Scarpelli C."/>
            <person name="Gaillardin C."/>
            <person name="Weissenbach J."/>
            <person name="Wincker P."/>
            <person name="Souciet J.L."/>
        </authorList>
    </citation>
    <scope>NUCLEOTIDE SEQUENCE [LARGE SCALE GENOMIC DNA]</scope>
    <source>
        <strain evidence="2">ATCC 36239 / CBS 767 / BCRC 21394 / JCM 1990 / NBRC 0083 / IGC 2968</strain>
    </source>
</reference>
<sequence>MAVNNRRLHILVMHFMESSHLTTIFVSRAALREMQSSSRYFSNSYINHTFPIDPGSIGYNQSFIMSHFGANSGKLDNDITEEGKDAFIEKKDPNTKRIAICNYNPGKDLIIFTSDEAIDEYKQANKISKKSDNFDSYLQRQQQGLAMPLLEVKFHKRSKFGSKFLTINKFSPPPPGAKKLFDKNKDKYKFCTVLKDSGMKYDKYTFKFEPNPQNSSENFEMYLFFHRKCRISDIPKTGNINERFRWARTDREKVSPYTYTLCMLDAGQPSMVDNMDTTNMELDTKNMGWDPQNEYLALSPEEYSDLCSPHVLANLIHLNNSRVSYSIQRTARLDIKIRKDRRNLESESIHSVTSDELIFITNSVIFKYFEDLGRSSDHALANAGDLLTIQGYV</sequence>
<dbReference type="VEuPathDB" id="FungiDB:DEHA2C07414g"/>
<dbReference type="GeneID" id="2900256"/>
<gene>
    <name evidence="1" type="ordered locus">DEHA2C07414g</name>
</gene>
<dbReference type="InParanoid" id="Q6BUW5"/>
<evidence type="ECO:0000313" key="1">
    <source>
        <dbReference type="EMBL" id="CAG86062.2"/>
    </source>
</evidence>
<dbReference type="HOGENOM" id="CLU_702125_0_0_1"/>
<organism evidence="1 2">
    <name type="scientific">Debaryomyces hansenii (strain ATCC 36239 / CBS 767 / BCRC 21394 / JCM 1990 / NBRC 0083 / IGC 2968)</name>
    <name type="common">Yeast</name>
    <name type="synonym">Torulaspora hansenii</name>
    <dbReference type="NCBI Taxonomy" id="284592"/>
    <lineage>
        <taxon>Eukaryota</taxon>
        <taxon>Fungi</taxon>
        <taxon>Dikarya</taxon>
        <taxon>Ascomycota</taxon>
        <taxon>Saccharomycotina</taxon>
        <taxon>Pichiomycetes</taxon>
        <taxon>Debaryomycetaceae</taxon>
        <taxon>Debaryomyces</taxon>
    </lineage>
</organism>
<name>Q6BUW5_DEBHA</name>
<proteinExistence type="predicted"/>
<dbReference type="RefSeq" id="XP_458004.2">
    <property type="nucleotide sequence ID" value="XM_458004.1"/>
</dbReference>
<dbReference type="Proteomes" id="UP000000599">
    <property type="component" value="Chromosome C"/>
</dbReference>
<dbReference type="EMBL" id="CR382135">
    <property type="protein sequence ID" value="CAG86062.2"/>
    <property type="molecule type" value="Genomic_DNA"/>
</dbReference>
<protein>
    <submittedName>
        <fullName evidence="1">DEHA2C07414p</fullName>
    </submittedName>
</protein>
<accession>Q6BUW5</accession>
<keyword evidence="2" id="KW-1185">Reference proteome</keyword>
<dbReference type="KEGG" id="dha:DEHA2C07414g"/>
<evidence type="ECO:0000313" key="2">
    <source>
        <dbReference type="Proteomes" id="UP000000599"/>
    </source>
</evidence>
<dbReference type="AlphaFoldDB" id="Q6BUW5"/>